<protein>
    <submittedName>
        <fullName evidence="2">Uncharacterized protein</fullName>
    </submittedName>
</protein>
<keyword evidence="3" id="KW-1185">Reference proteome</keyword>
<sequence>MLIIAGNCPATPLFLAIACFPLALGFVIEIPSKAFVFVIFTSISSSRPRHLLLPSGKALVTVVISSLNELNVHSTRCGGPQNNADWDNAQAERNTQTQAIPKRFVWFAGSWDTISS</sequence>
<dbReference type="Proteomes" id="UP000298138">
    <property type="component" value="Unassembled WGS sequence"/>
</dbReference>
<evidence type="ECO:0000313" key="2">
    <source>
        <dbReference type="EMBL" id="TGZ81487.1"/>
    </source>
</evidence>
<feature type="transmembrane region" description="Helical" evidence="1">
    <location>
        <begin position="12"/>
        <end position="40"/>
    </location>
</feature>
<evidence type="ECO:0000313" key="3">
    <source>
        <dbReference type="Proteomes" id="UP000298138"/>
    </source>
</evidence>
<keyword evidence="1" id="KW-0472">Membrane</keyword>
<organism evidence="2 3">
    <name type="scientific">Ascodesmis nigricans</name>
    <dbReference type="NCBI Taxonomy" id="341454"/>
    <lineage>
        <taxon>Eukaryota</taxon>
        <taxon>Fungi</taxon>
        <taxon>Dikarya</taxon>
        <taxon>Ascomycota</taxon>
        <taxon>Pezizomycotina</taxon>
        <taxon>Pezizomycetes</taxon>
        <taxon>Pezizales</taxon>
        <taxon>Ascodesmidaceae</taxon>
        <taxon>Ascodesmis</taxon>
    </lineage>
</organism>
<name>A0A4S2MXV8_9PEZI</name>
<gene>
    <name evidence="2" type="ORF">EX30DRAFT_348669</name>
</gene>
<evidence type="ECO:0000256" key="1">
    <source>
        <dbReference type="SAM" id="Phobius"/>
    </source>
</evidence>
<keyword evidence="1" id="KW-0812">Transmembrane</keyword>
<accession>A0A4S2MXV8</accession>
<keyword evidence="1" id="KW-1133">Transmembrane helix</keyword>
<reference evidence="2 3" key="1">
    <citation type="submission" date="2019-04" db="EMBL/GenBank/DDBJ databases">
        <title>Comparative genomics and transcriptomics to analyze fruiting body development in filamentous ascomycetes.</title>
        <authorList>
            <consortium name="DOE Joint Genome Institute"/>
            <person name="Lutkenhaus R."/>
            <person name="Traeger S."/>
            <person name="Breuer J."/>
            <person name="Kuo A."/>
            <person name="Lipzen A."/>
            <person name="Pangilinan J."/>
            <person name="Dilworth D."/>
            <person name="Sandor L."/>
            <person name="Poggeler S."/>
            <person name="Barry K."/>
            <person name="Grigoriev I.V."/>
            <person name="Nowrousian M."/>
        </authorList>
    </citation>
    <scope>NUCLEOTIDE SEQUENCE [LARGE SCALE GENOMIC DNA]</scope>
    <source>
        <strain evidence="2 3">CBS 389.68</strain>
    </source>
</reference>
<dbReference type="AlphaFoldDB" id="A0A4S2MXV8"/>
<proteinExistence type="predicted"/>
<dbReference type="InParanoid" id="A0A4S2MXV8"/>
<dbReference type="EMBL" id="ML220119">
    <property type="protein sequence ID" value="TGZ81487.1"/>
    <property type="molecule type" value="Genomic_DNA"/>
</dbReference>